<keyword evidence="4" id="KW-1185">Reference proteome</keyword>
<feature type="transmembrane region" description="Helical" evidence="2">
    <location>
        <begin position="495"/>
        <end position="518"/>
    </location>
</feature>
<feature type="region of interest" description="Disordered" evidence="1">
    <location>
        <begin position="1"/>
        <end position="131"/>
    </location>
</feature>
<feature type="transmembrane region" description="Helical" evidence="2">
    <location>
        <begin position="316"/>
        <end position="337"/>
    </location>
</feature>
<evidence type="ECO:0000313" key="4">
    <source>
        <dbReference type="Proteomes" id="UP001501237"/>
    </source>
</evidence>
<feature type="transmembrane region" description="Helical" evidence="2">
    <location>
        <begin position="271"/>
        <end position="291"/>
    </location>
</feature>
<comment type="caution">
    <text evidence="3">The sequence shown here is derived from an EMBL/GenBank/DDBJ whole genome shotgun (WGS) entry which is preliminary data.</text>
</comment>
<reference evidence="4" key="1">
    <citation type="journal article" date="2019" name="Int. J. Syst. Evol. Microbiol.">
        <title>The Global Catalogue of Microorganisms (GCM) 10K type strain sequencing project: providing services to taxonomists for standard genome sequencing and annotation.</title>
        <authorList>
            <consortium name="The Broad Institute Genomics Platform"/>
            <consortium name="The Broad Institute Genome Sequencing Center for Infectious Disease"/>
            <person name="Wu L."/>
            <person name="Ma J."/>
        </authorList>
    </citation>
    <scope>NUCLEOTIDE SEQUENCE [LARGE SCALE GENOMIC DNA]</scope>
    <source>
        <strain evidence="4">JCM 9377</strain>
    </source>
</reference>
<feature type="transmembrane region" description="Helical" evidence="2">
    <location>
        <begin position="236"/>
        <end position="259"/>
    </location>
</feature>
<feature type="transmembrane region" description="Helical" evidence="2">
    <location>
        <begin position="203"/>
        <end position="224"/>
    </location>
</feature>
<feature type="transmembrane region" description="Helical" evidence="2">
    <location>
        <begin position="349"/>
        <end position="370"/>
    </location>
</feature>
<dbReference type="PRINTS" id="PR00177">
    <property type="entry name" value="NMDARECEPTOR"/>
</dbReference>
<dbReference type="Pfam" id="PF19877">
    <property type="entry name" value="DUF6350"/>
    <property type="match status" value="1"/>
</dbReference>
<keyword evidence="2" id="KW-0812">Transmembrane</keyword>
<organism evidence="3 4">
    <name type="scientific">Actinocorallia longicatena</name>
    <dbReference type="NCBI Taxonomy" id="111803"/>
    <lineage>
        <taxon>Bacteria</taxon>
        <taxon>Bacillati</taxon>
        <taxon>Actinomycetota</taxon>
        <taxon>Actinomycetes</taxon>
        <taxon>Streptosporangiales</taxon>
        <taxon>Thermomonosporaceae</taxon>
        <taxon>Actinocorallia</taxon>
    </lineage>
</organism>
<feature type="transmembrane region" description="Helical" evidence="2">
    <location>
        <begin position="455"/>
        <end position="475"/>
    </location>
</feature>
<feature type="compositionally biased region" description="Pro residues" evidence="1">
    <location>
        <begin position="549"/>
        <end position="560"/>
    </location>
</feature>
<feature type="transmembrane region" description="Helical" evidence="2">
    <location>
        <begin position="422"/>
        <end position="443"/>
    </location>
</feature>
<name>A0ABP6QFX4_9ACTN</name>
<evidence type="ECO:0000256" key="2">
    <source>
        <dbReference type="SAM" id="Phobius"/>
    </source>
</evidence>
<dbReference type="InterPro" id="IPR045931">
    <property type="entry name" value="DUF6350"/>
</dbReference>
<feature type="compositionally biased region" description="Low complexity" evidence="1">
    <location>
        <begin position="88"/>
        <end position="102"/>
    </location>
</feature>
<evidence type="ECO:0000313" key="3">
    <source>
        <dbReference type="EMBL" id="GAA3227610.1"/>
    </source>
</evidence>
<feature type="compositionally biased region" description="Basic and acidic residues" evidence="1">
    <location>
        <begin position="76"/>
        <end position="86"/>
    </location>
</feature>
<keyword evidence="2" id="KW-1133">Transmembrane helix</keyword>
<dbReference type="Proteomes" id="UP001501237">
    <property type="component" value="Unassembled WGS sequence"/>
</dbReference>
<keyword evidence="2" id="KW-0472">Membrane</keyword>
<gene>
    <name evidence="3" type="ORF">GCM10010468_56530</name>
</gene>
<dbReference type="InterPro" id="IPR001508">
    <property type="entry name" value="Iono_Glu_rcpt_met"/>
</dbReference>
<sequence length="577" mass="58745">MSDAKQPPEPRRLRVVRDARAAAVPSPCPAEGGDVRGAAGGEPKPGEGAARKGSGDGRPVPRQGRPAQARGGTGDRAGRVPPERGTGRPRAAGPRPQGSGRPAQKRKPAQGRPPAAKTPADGEARRGLGGGPARPLAVTGMVGAAWCVGLGLVVLTTVTLVGWIAAPRTGLGEGLPGVFRTAVNFWLVSHHAGFSVPSGRVGLLPLGLILLPGGLLYRSGGWVIRAAESRYRQRVGVVQVSLLLAAPYATFAVMLALIARTPALRPSPGEAFVACFSLAFVAGGLGAARALSASRGKVRSGVGALLRLLPDRPRSVVMGLLGAMAVLIASGALLIGSSLALHHREAGDVYALLAPGAVGGALLILVEIAYLPNAVIWGMAFAVGPGFSVGAGTSVSPTGVFLGALPSFPPLAALPQPGPAPLLSLLALLAPFAAGAVGGTLVVRAMPSTVPEAAPLWGFVSGVATGGVMFVLAALSGGPLGGGRMATMGPSPWQIGLLTALEVGLAAACAAWIANWWLLRDRPESERAERRRLKREAAAAPAVEEEPEPPAPAPRRPPNADPFAFVESEPILRRREP</sequence>
<feature type="compositionally biased region" description="Basic and acidic residues" evidence="1">
    <location>
        <begin position="1"/>
        <end position="20"/>
    </location>
</feature>
<evidence type="ECO:0008006" key="5">
    <source>
        <dbReference type="Google" id="ProtNLM"/>
    </source>
</evidence>
<evidence type="ECO:0000256" key="1">
    <source>
        <dbReference type="SAM" id="MobiDB-lite"/>
    </source>
</evidence>
<feature type="region of interest" description="Disordered" evidence="1">
    <location>
        <begin position="528"/>
        <end position="577"/>
    </location>
</feature>
<accession>A0ABP6QFX4</accession>
<proteinExistence type="predicted"/>
<feature type="transmembrane region" description="Helical" evidence="2">
    <location>
        <begin position="377"/>
        <end position="402"/>
    </location>
</feature>
<dbReference type="EMBL" id="BAAAUV010000017">
    <property type="protein sequence ID" value="GAA3227610.1"/>
    <property type="molecule type" value="Genomic_DNA"/>
</dbReference>
<protein>
    <recommendedName>
        <fullName evidence="5">Integral membrane protein</fullName>
    </recommendedName>
</protein>
<feature type="transmembrane region" description="Helical" evidence="2">
    <location>
        <begin position="144"/>
        <end position="166"/>
    </location>
</feature>